<sequence length="280" mass="31468">MHFATAHFRRTFGLIDKVAYLRKPDQVEHIKSRLSCRHPTIASHLSSFSYIPLSLFKPLSSGKIVMTVIPPSFVTIKTVHGVEVVENRVSLVDALSLELQAIHVSSLSFSPIHPTEFYLLLPPLTSRRMPFLEELEIVVQQPSDPKAPYLTVPAMTLPPSNFLLLETLRLDGVTLSMSAPFLSSLRHLVLANYPSVEQCTRFIDLMAALESCPNLEELEMRNYGRVFSLAGDDEPQTRAMLNQLKKFTVDEPTFVARLQTRAGRPSRGIGIHLSRHPTRT</sequence>
<evidence type="ECO:0000313" key="1">
    <source>
        <dbReference type="EMBL" id="KAJ2986156.1"/>
    </source>
</evidence>
<gene>
    <name evidence="1" type="ORF">NUW54_g9885</name>
</gene>
<organism evidence="1 2">
    <name type="scientific">Trametes sanguinea</name>
    <dbReference type="NCBI Taxonomy" id="158606"/>
    <lineage>
        <taxon>Eukaryota</taxon>
        <taxon>Fungi</taxon>
        <taxon>Dikarya</taxon>
        <taxon>Basidiomycota</taxon>
        <taxon>Agaricomycotina</taxon>
        <taxon>Agaricomycetes</taxon>
        <taxon>Polyporales</taxon>
        <taxon>Polyporaceae</taxon>
        <taxon>Trametes</taxon>
    </lineage>
</organism>
<keyword evidence="2" id="KW-1185">Reference proteome</keyword>
<dbReference type="EMBL" id="JANSHE010003424">
    <property type="protein sequence ID" value="KAJ2986156.1"/>
    <property type="molecule type" value="Genomic_DNA"/>
</dbReference>
<reference evidence="1" key="1">
    <citation type="submission" date="2022-08" db="EMBL/GenBank/DDBJ databases">
        <title>Genome Sequence of Pycnoporus sanguineus.</title>
        <authorList>
            <person name="Buettner E."/>
        </authorList>
    </citation>
    <scope>NUCLEOTIDE SEQUENCE</scope>
    <source>
        <strain evidence="1">CG-C14</strain>
    </source>
</reference>
<dbReference type="Proteomes" id="UP001144978">
    <property type="component" value="Unassembled WGS sequence"/>
</dbReference>
<comment type="caution">
    <text evidence="1">The sequence shown here is derived from an EMBL/GenBank/DDBJ whole genome shotgun (WGS) entry which is preliminary data.</text>
</comment>
<proteinExistence type="predicted"/>
<protein>
    <submittedName>
        <fullName evidence="1">Uncharacterized protein</fullName>
    </submittedName>
</protein>
<evidence type="ECO:0000313" key="2">
    <source>
        <dbReference type="Proteomes" id="UP001144978"/>
    </source>
</evidence>
<name>A0ACC1P2X2_9APHY</name>
<accession>A0ACC1P2X2</accession>